<feature type="transmembrane region" description="Helical" evidence="1">
    <location>
        <begin position="182"/>
        <end position="204"/>
    </location>
</feature>
<keyword evidence="1" id="KW-1133">Transmembrane helix</keyword>
<feature type="transmembrane region" description="Helical" evidence="1">
    <location>
        <begin position="262"/>
        <end position="280"/>
    </location>
</feature>
<reference evidence="3 4" key="1">
    <citation type="submission" date="2016-03" db="EMBL/GenBank/DDBJ databases">
        <authorList>
            <person name="Ploux O."/>
        </authorList>
    </citation>
    <scope>NUCLEOTIDE SEQUENCE [LARGE SCALE GENOMIC DNA]</scope>
    <source>
        <strain evidence="3 4">UAMH 11012</strain>
    </source>
</reference>
<evidence type="ECO:0000313" key="3">
    <source>
        <dbReference type="EMBL" id="CZR69303.1"/>
    </source>
</evidence>
<keyword evidence="1" id="KW-0812">Transmembrane</keyword>
<keyword evidence="4" id="KW-1185">Reference proteome</keyword>
<proteinExistence type="predicted"/>
<dbReference type="STRING" id="576137.A0A1L7XW83"/>
<accession>A0A1L7XW83</accession>
<feature type="transmembrane region" description="Helical" evidence="1">
    <location>
        <begin position="286"/>
        <end position="305"/>
    </location>
</feature>
<feature type="signal peptide" evidence="2">
    <location>
        <begin position="1"/>
        <end position="16"/>
    </location>
</feature>
<keyword evidence="2" id="KW-0732">Signal</keyword>
<dbReference type="AlphaFoldDB" id="A0A1L7XW83"/>
<sequence length="379" mass="41466">MKVAAVLILFAINILAHGPAASTNEIRQQQWAQPTDVFSVPLLLIVNKALAQLSGGMLTPVTFPFGWVSYAVTTFLASVGDAKLMPSASEGPCLLITAKNGYIRTNVSWVISRVLRDYESWMDPAVRLRLRLEKMLDERQSYMHHITKKGHWFPDLGRPASAYRYTSHLATAAIPIATVGDWSILMITIASTAFALITGSLPQWRDKKWPCRRSSQNTYVLTPGNGAQHAIVILGNGRGLNLEDLAVGGQMKYAPNDIQTRLCLAVVSVLWISLLITAAGVRTNTWFLFTVGGIGILQNVLVAGWRRKPSALGVHLGEMTTMDRRVSQISTFGDVVEAWNAEELLTVHHLEVVETVKVGKDGSCGTVGEYNSLARLSTA</sequence>
<gene>
    <name evidence="3" type="ORF">PAC_19203</name>
</gene>
<organism evidence="3 4">
    <name type="scientific">Phialocephala subalpina</name>
    <dbReference type="NCBI Taxonomy" id="576137"/>
    <lineage>
        <taxon>Eukaryota</taxon>
        <taxon>Fungi</taxon>
        <taxon>Dikarya</taxon>
        <taxon>Ascomycota</taxon>
        <taxon>Pezizomycotina</taxon>
        <taxon>Leotiomycetes</taxon>
        <taxon>Helotiales</taxon>
        <taxon>Mollisiaceae</taxon>
        <taxon>Phialocephala</taxon>
        <taxon>Phialocephala fortinii species complex</taxon>
    </lineage>
</organism>
<dbReference type="EMBL" id="FJOG01000068">
    <property type="protein sequence ID" value="CZR69303.1"/>
    <property type="molecule type" value="Genomic_DNA"/>
</dbReference>
<feature type="chain" id="PRO_5012950711" evidence="2">
    <location>
        <begin position="17"/>
        <end position="379"/>
    </location>
</feature>
<evidence type="ECO:0000256" key="2">
    <source>
        <dbReference type="SAM" id="SignalP"/>
    </source>
</evidence>
<evidence type="ECO:0000256" key="1">
    <source>
        <dbReference type="SAM" id="Phobius"/>
    </source>
</evidence>
<keyword evidence="1" id="KW-0472">Membrane</keyword>
<dbReference type="Proteomes" id="UP000184330">
    <property type="component" value="Unassembled WGS sequence"/>
</dbReference>
<dbReference type="OrthoDB" id="1937642at2759"/>
<name>A0A1L7XW83_9HELO</name>
<evidence type="ECO:0000313" key="4">
    <source>
        <dbReference type="Proteomes" id="UP000184330"/>
    </source>
</evidence>
<protein>
    <submittedName>
        <fullName evidence="3">Uncharacterized protein</fullName>
    </submittedName>
</protein>